<dbReference type="EC" id="6.2.1.1" evidence="2"/>
<dbReference type="Pfam" id="PF00501">
    <property type="entry name" value="AMP-binding"/>
    <property type="match status" value="1"/>
</dbReference>
<dbReference type="Gene3D" id="3.40.50.12780">
    <property type="entry name" value="N-terminal domain of ligase-like"/>
    <property type="match status" value="1"/>
</dbReference>
<dbReference type="InterPro" id="IPR045851">
    <property type="entry name" value="AMP-bd_C_sf"/>
</dbReference>
<dbReference type="GO" id="GO:0003987">
    <property type="term" value="F:acetate-CoA ligase activity"/>
    <property type="evidence" value="ECO:0007669"/>
    <property type="project" value="UniProtKB-EC"/>
</dbReference>
<sequence length="705" mass="77511">DKVEDREAQQKQDSKGLAVPTHFELTVAFVFVQQERPCKGSMQDMHCLKVAFPARQHLAMLSAVLTRGSSKLGRLISSASQSRCGLCTYENVASTAMVYESVFRQSVHNPEEFWAEQASKLSWKTKFNKVLDHRDPVRPRWFTGGELNTAYNCLDRHVEDGFGDQVAVIHDSPVTKSVSRITYAQLLDQVARFAGYLAKEGVKRGDRVLIYMPMVPETMVAMLGAARLGAIHSLVFGGFAAKELATRIAHAKPNVIVCGSCGVEPGRTIDYRAILRDALSLVSGGQHCVDRVVLFQRPGGLPLSDSDPGLDADWAEALASSRKHDAVPIEANEPVYLLYTSGTTGSPKGVVRPSAGHAVALNFSMNALYGLDPGDVWWAASDFGWVVGHSYICYAPLLHRNTTIIYEGKPVGTPDASQYFRVIKQHSVRAMFTAPTALRAIHRADSQDASSAPYRPLDSLRHVFVAGEHCDVETLAWARRLFKVPVYDHWWQTETGWPITSVCVGLGDDTMPPAGSAGKPVPGFHILRESDEDELGRIVIKLPLPPGTASTLWENDERFVSTYYEKFPGYYDTADAGYTDHHGHLFVVSRVDDVINVSGHRLSTAAMEEACLENPDLAECAVVPFPDKLKGHIPLGFLVPYDDATIVADTVKQVREHIGPVGAFRMAVVVHRLPKTRSGKVARGTLASMAAGLPFKRKFMSFRDL</sequence>
<organism evidence="9 10">
    <name type="scientific">Macrostomum lignano</name>
    <dbReference type="NCBI Taxonomy" id="282301"/>
    <lineage>
        <taxon>Eukaryota</taxon>
        <taxon>Metazoa</taxon>
        <taxon>Spiralia</taxon>
        <taxon>Lophotrochozoa</taxon>
        <taxon>Platyhelminthes</taxon>
        <taxon>Rhabditophora</taxon>
        <taxon>Macrostomorpha</taxon>
        <taxon>Macrostomida</taxon>
        <taxon>Macrostomidae</taxon>
        <taxon>Macrostomum</taxon>
    </lineage>
</organism>
<dbReference type="InterPro" id="IPR025110">
    <property type="entry name" value="AMP-bd_C"/>
</dbReference>
<evidence type="ECO:0000259" key="7">
    <source>
        <dbReference type="Pfam" id="PF13193"/>
    </source>
</evidence>
<evidence type="ECO:0000256" key="4">
    <source>
        <dbReference type="ARBA" id="ARBA00042755"/>
    </source>
</evidence>
<dbReference type="InterPro" id="IPR000873">
    <property type="entry name" value="AMP-dep_synth/lig_dom"/>
</dbReference>
<dbReference type="PANTHER" id="PTHR43347:SF3">
    <property type="entry name" value="ACYL-COA SYNTHETASE SHORT-CHAIN FAMILY MEMBER 3, MITOCHONDRIAL"/>
    <property type="match status" value="1"/>
</dbReference>
<evidence type="ECO:0000256" key="1">
    <source>
        <dbReference type="ARBA" id="ARBA00006432"/>
    </source>
</evidence>
<dbReference type="PROSITE" id="PS00455">
    <property type="entry name" value="AMP_BINDING"/>
    <property type="match status" value="1"/>
</dbReference>
<evidence type="ECO:0000256" key="2">
    <source>
        <dbReference type="ARBA" id="ARBA00013275"/>
    </source>
</evidence>
<feature type="domain" description="Acetyl-coenzyme A synthetase N-terminal" evidence="8">
    <location>
        <begin position="99"/>
        <end position="153"/>
    </location>
</feature>
<reference evidence="10" key="1">
    <citation type="submission" date="2016-11" db="UniProtKB">
        <authorList>
            <consortium name="WormBaseParasite"/>
        </authorList>
    </citation>
    <scope>IDENTIFICATION</scope>
</reference>
<feature type="domain" description="AMP-binding enzyme C-terminal" evidence="7">
    <location>
        <begin position="607"/>
        <end position="680"/>
    </location>
</feature>
<evidence type="ECO:0000313" key="10">
    <source>
        <dbReference type="WBParaSite" id="maker-uti_cns_0007126-snap-gene-0.2-mRNA-1"/>
    </source>
</evidence>
<accession>A0A1I8HN53</accession>
<dbReference type="InterPro" id="IPR020845">
    <property type="entry name" value="AMP-binding_CS"/>
</dbReference>
<comment type="catalytic activity">
    <reaction evidence="5">
        <text>butanoate + ATP + CoA = butanoyl-CoA + AMP + diphosphate</text>
        <dbReference type="Rhea" id="RHEA:46172"/>
        <dbReference type="ChEBI" id="CHEBI:17968"/>
        <dbReference type="ChEBI" id="CHEBI:30616"/>
        <dbReference type="ChEBI" id="CHEBI:33019"/>
        <dbReference type="ChEBI" id="CHEBI:57287"/>
        <dbReference type="ChEBI" id="CHEBI:57371"/>
        <dbReference type="ChEBI" id="CHEBI:456215"/>
    </reaction>
    <physiologicalReaction direction="left-to-right" evidence="5">
        <dbReference type="Rhea" id="RHEA:46173"/>
    </physiologicalReaction>
</comment>
<protein>
    <recommendedName>
        <fullName evidence="3">Acyl-CoA synthetase short-chain family member 3, mitochondrial</fullName>
        <ecNumber evidence="2">6.2.1.1</ecNumber>
    </recommendedName>
    <alternativeName>
        <fullName evidence="4">Acetate--CoA ligase 3</fullName>
    </alternativeName>
</protein>
<evidence type="ECO:0000313" key="9">
    <source>
        <dbReference type="Proteomes" id="UP000095280"/>
    </source>
</evidence>
<dbReference type="GO" id="GO:0050218">
    <property type="term" value="F:propionate-CoA ligase activity"/>
    <property type="evidence" value="ECO:0007669"/>
    <property type="project" value="TreeGrafter"/>
</dbReference>
<evidence type="ECO:0000259" key="8">
    <source>
        <dbReference type="Pfam" id="PF16177"/>
    </source>
</evidence>
<dbReference type="GO" id="GO:0005759">
    <property type="term" value="C:mitochondrial matrix"/>
    <property type="evidence" value="ECO:0007669"/>
    <property type="project" value="TreeGrafter"/>
</dbReference>
<keyword evidence="9" id="KW-1185">Reference proteome</keyword>
<dbReference type="SUPFAM" id="SSF56801">
    <property type="entry name" value="Acetyl-CoA synthetase-like"/>
    <property type="match status" value="1"/>
</dbReference>
<dbReference type="InterPro" id="IPR032387">
    <property type="entry name" value="ACAS_N"/>
</dbReference>
<comment type="similarity">
    <text evidence="1">Belongs to the ATP-dependent AMP-binding enzyme family.</text>
</comment>
<name>A0A1I8HN53_9PLAT</name>
<dbReference type="PANTHER" id="PTHR43347">
    <property type="entry name" value="ACYL-COA SYNTHETASE"/>
    <property type="match status" value="1"/>
</dbReference>
<dbReference type="WBParaSite" id="maker-uti_cns_0007126-snap-gene-0.2-mRNA-1">
    <property type="protein sequence ID" value="maker-uti_cns_0007126-snap-gene-0.2-mRNA-1"/>
    <property type="gene ID" value="maker-uti_cns_0007126-snap-gene-0.2"/>
</dbReference>
<dbReference type="InterPro" id="IPR042099">
    <property type="entry name" value="ANL_N_sf"/>
</dbReference>
<evidence type="ECO:0000256" key="5">
    <source>
        <dbReference type="ARBA" id="ARBA00047935"/>
    </source>
</evidence>
<evidence type="ECO:0000256" key="3">
    <source>
        <dbReference type="ARBA" id="ARBA00040004"/>
    </source>
</evidence>
<dbReference type="Pfam" id="PF16177">
    <property type="entry name" value="ACAS_N"/>
    <property type="match status" value="1"/>
</dbReference>
<dbReference type="Pfam" id="PF13193">
    <property type="entry name" value="AMP-binding_C"/>
    <property type="match status" value="1"/>
</dbReference>
<feature type="domain" description="AMP-dependent synthetase/ligase" evidence="6">
    <location>
        <begin position="161"/>
        <end position="530"/>
    </location>
</feature>
<dbReference type="Proteomes" id="UP000095280">
    <property type="component" value="Unplaced"/>
</dbReference>
<dbReference type="AlphaFoldDB" id="A0A1I8HN53"/>
<evidence type="ECO:0000259" key="6">
    <source>
        <dbReference type="Pfam" id="PF00501"/>
    </source>
</evidence>
<dbReference type="Gene3D" id="3.30.300.30">
    <property type="match status" value="1"/>
</dbReference>
<proteinExistence type="inferred from homology"/>